<feature type="compositionally biased region" description="Basic and acidic residues" evidence="1">
    <location>
        <begin position="935"/>
        <end position="947"/>
    </location>
</feature>
<keyword evidence="5" id="KW-1185">Reference proteome</keyword>
<reference evidence="4" key="1">
    <citation type="journal article" date="2018" name="DNA Res.">
        <title>Multiple hybrid de novo genome assembly of finger millet, an orphan allotetraploid crop.</title>
        <authorList>
            <person name="Hatakeyama M."/>
            <person name="Aluri S."/>
            <person name="Balachadran M.T."/>
            <person name="Sivarajan S.R."/>
            <person name="Patrignani A."/>
            <person name="Gruter S."/>
            <person name="Poveda L."/>
            <person name="Shimizu-Inatsugi R."/>
            <person name="Baeten J."/>
            <person name="Francoijs K.J."/>
            <person name="Nataraja K.N."/>
            <person name="Reddy Y.A.N."/>
            <person name="Phadnis S."/>
            <person name="Ravikumar R.L."/>
            <person name="Schlapbach R."/>
            <person name="Sreeman S.M."/>
            <person name="Shimizu K.K."/>
        </authorList>
    </citation>
    <scope>NUCLEOTIDE SEQUENCE</scope>
</reference>
<feature type="domain" description="DUF913" evidence="3">
    <location>
        <begin position="438"/>
        <end position="764"/>
    </location>
</feature>
<feature type="region of interest" description="Disordered" evidence="1">
    <location>
        <begin position="904"/>
        <end position="947"/>
    </location>
</feature>
<evidence type="ECO:0000313" key="5">
    <source>
        <dbReference type="Proteomes" id="UP001054889"/>
    </source>
</evidence>
<feature type="domain" description="DUF908" evidence="2">
    <location>
        <begin position="108"/>
        <end position="275"/>
    </location>
</feature>
<reference evidence="4" key="2">
    <citation type="submission" date="2021-12" db="EMBL/GenBank/DDBJ databases">
        <title>Resequencing data analysis of finger millet.</title>
        <authorList>
            <person name="Hatakeyama M."/>
            <person name="Aluri S."/>
            <person name="Balachadran M.T."/>
            <person name="Sivarajan S.R."/>
            <person name="Poveda L."/>
            <person name="Shimizu-Inatsugi R."/>
            <person name="Schlapbach R."/>
            <person name="Sreeman S.M."/>
            <person name="Shimizu K.K."/>
        </authorList>
    </citation>
    <scope>NUCLEOTIDE SEQUENCE</scope>
</reference>
<evidence type="ECO:0000256" key="1">
    <source>
        <dbReference type="SAM" id="MobiDB-lite"/>
    </source>
</evidence>
<sequence length="1208" mass="133513">MAAMAAHRASFPLRLQQILSGSRAVSPAIKVESEPPANVKAFIDRVISIPLHDIAIPLSGFRWEFNKGNFHHWKPLFMHFDTYFKTYISSRKDLLLSDDMAEDDPLPKNTILKILRVMQIVLENCQNKSSFPGLEHFKLFLASSDPEIVVAALETLAALVKINPSKLHMNGKLISCGAINNHLLSLAQGWGSKEEGLGLYSCVVANERNQQEGLCLFPADMENKYDGTQHRLGSTLHFEYNASSGQDSDQTGDKSKPSNLCVIHIPDIHLQKEDDLSILKQCIDRFNVPPEHSDAHDELTSFFTNEPEYINELIRLVRSEDFVPGPIRALAMLALGAQLAAYASSHERARILSGSSTISAGGNRMVLLSVLQKTISSLNSPNDTSSPLIVDALLQFFLLHVLSSSSSGTTVRGSGMVPPLLPLLQDNDPSHMHLVCLAVKTLQKLMEYSSPAVSLFKDLGGVELLSQRLHVEVQRVTGAANAHNSMVTSDAVKSEEDHLFSQKRLIKALLKALGSATYSPGNPARSQNSQDNSLPVSLSLIFQNVEKFGGDIYFSAVTVMSEIIHKDPTCFPALKELGLPDAFLSSVNAGVVPSCKALICVPNGLGAICLNNQGLEAVRETSALRFLVDTFTSKKYLIPMNEGVVLLANAVEELFRHVQSLRSTGVDIIIEIINKLCSSQQDRSNEPATSEERTDMETDVEGRDLVSTMDSSTEGTNEEQFSHLSIFHVMVLVHRTMENSETCRLFVEKGGLQALLTLLLRPSITQSSGGMPIALHSTMVFKGFTQHHSTPLAHNRWMNALLLEFGDASRDILEDIGRVHREVLWQISRFEEKKIDPETGSSPSANEAQQLDSSVSEIDDSRYTNFRQYLDPLLRRRGSGLIESQVSDLINIYRDIGRAASETQRAGADRYSSSGLPSSSQDQASSSSDANASTKSDEDKKRSEHSSCCDMMRSLSYHINHLFMELGKAMLLTSRRENSPVNLSPSVVSVAGNIASIVLEHLNFEGHTISSEREITVSTKCRYLGKVVEFVDGILLDRPESCNPIMVNSFYCRGVIQAILTTFQATSELLFTMNRTPSSPMETDSKTGKEGNEADSAWIYGPLSCYGAVLDHLVTSSFILSSSTRQLLEQPIFNVAVRFPQDAERFMKLLQSMVLKTVLPIWAHPQFPECNIELISSVTSIMRHVCSGMGSEKHCWQWWCSFSWWPTS</sequence>
<dbReference type="Pfam" id="PF06025">
    <property type="entry name" value="DUF913"/>
    <property type="match status" value="1"/>
</dbReference>
<evidence type="ECO:0000259" key="2">
    <source>
        <dbReference type="Pfam" id="PF06012"/>
    </source>
</evidence>
<feature type="compositionally biased region" description="Low complexity" evidence="1">
    <location>
        <begin position="912"/>
        <end position="934"/>
    </location>
</feature>
<name>A0AAV5DT37_ELECO</name>
<feature type="region of interest" description="Disordered" evidence="1">
    <location>
        <begin position="835"/>
        <end position="856"/>
    </location>
</feature>
<organism evidence="4 5">
    <name type="scientific">Eleusine coracana subsp. coracana</name>
    <dbReference type="NCBI Taxonomy" id="191504"/>
    <lineage>
        <taxon>Eukaryota</taxon>
        <taxon>Viridiplantae</taxon>
        <taxon>Streptophyta</taxon>
        <taxon>Embryophyta</taxon>
        <taxon>Tracheophyta</taxon>
        <taxon>Spermatophyta</taxon>
        <taxon>Magnoliopsida</taxon>
        <taxon>Liliopsida</taxon>
        <taxon>Poales</taxon>
        <taxon>Poaceae</taxon>
        <taxon>PACMAD clade</taxon>
        <taxon>Chloridoideae</taxon>
        <taxon>Cynodonteae</taxon>
        <taxon>Eleusininae</taxon>
        <taxon>Eleusine</taxon>
    </lineage>
</organism>
<dbReference type="Pfam" id="PF06012">
    <property type="entry name" value="DUF908"/>
    <property type="match status" value="1"/>
</dbReference>
<feature type="compositionally biased region" description="Basic and acidic residues" evidence="1">
    <location>
        <begin position="690"/>
        <end position="700"/>
    </location>
</feature>
<gene>
    <name evidence="4" type="primary">gb00070</name>
    <name evidence="4" type="ORF">PR202_gb00070</name>
</gene>
<dbReference type="InterPro" id="IPR016024">
    <property type="entry name" value="ARM-type_fold"/>
</dbReference>
<accession>A0AAV5DT37</accession>
<feature type="region of interest" description="Disordered" evidence="1">
    <location>
        <begin position="681"/>
        <end position="700"/>
    </location>
</feature>
<dbReference type="Proteomes" id="UP001054889">
    <property type="component" value="Unassembled WGS sequence"/>
</dbReference>
<protein>
    <recommendedName>
        <fullName evidence="6">HECT-type E3 ubiquitin transferase</fullName>
    </recommendedName>
</protein>
<dbReference type="InterPro" id="IPR010314">
    <property type="entry name" value="E3_Ub_ligase_DUF913"/>
</dbReference>
<evidence type="ECO:0000259" key="3">
    <source>
        <dbReference type="Pfam" id="PF06025"/>
    </source>
</evidence>
<evidence type="ECO:0000313" key="4">
    <source>
        <dbReference type="EMBL" id="GJN13376.1"/>
    </source>
</evidence>
<dbReference type="Gene3D" id="1.25.10.10">
    <property type="entry name" value="Leucine-rich Repeat Variant"/>
    <property type="match status" value="1"/>
</dbReference>
<comment type="caution">
    <text evidence="4">The sequence shown here is derived from an EMBL/GenBank/DDBJ whole genome shotgun (WGS) entry which is preliminary data.</text>
</comment>
<dbReference type="InterPro" id="IPR011989">
    <property type="entry name" value="ARM-like"/>
</dbReference>
<dbReference type="EMBL" id="BQKI01000071">
    <property type="protein sequence ID" value="GJN13376.1"/>
    <property type="molecule type" value="Genomic_DNA"/>
</dbReference>
<feature type="compositionally biased region" description="Polar residues" evidence="1">
    <location>
        <begin position="839"/>
        <end position="856"/>
    </location>
</feature>
<proteinExistence type="predicted"/>
<evidence type="ECO:0008006" key="6">
    <source>
        <dbReference type="Google" id="ProtNLM"/>
    </source>
</evidence>
<dbReference type="InterPro" id="IPR010309">
    <property type="entry name" value="E3_Ub_ligase_DUF908"/>
</dbReference>
<dbReference type="SUPFAM" id="SSF48371">
    <property type="entry name" value="ARM repeat"/>
    <property type="match status" value="1"/>
</dbReference>
<dbReference type="AlphaFoldDB" id="A0AAV5DT37"/>